<protein>
    <recommendedName>
        <fullName evidence="2">dDENN domain-containing protein</fullName>
    </recommendedName>
</protein>
<name>A0A4U0WK56_9PEZI</name>
<dbReference type="EMBL" id="NAJN01001430">
    <property type="protein sequence ID" value="TKA63241.1"/>
    <property type="molecule type" value="Genomic_DNA"/>
</dbReference>
<dbReference type="Pfam" id="PF03455">
    <property type="entry name" value="dDENN"/>
    <property type="match status" value="1"/>
</dbReference>
<comment type="caution">
    <text evidence="3">The sequence shown here is derived from an EMBL/GenBank/DDBJ whole genome shotgun (WGS) entry which is preliminary data.</text>
</comment>
<evidence type="ECO:0000259" key="2">
    <source>
        <dbReference type="Pfam" id="PF03455"/>
    </source>
</evidence>
<gene>
    <name evidence="3" type="ORF">B0A49_08013</name>
</gene>
<dbReference type="OrthoDB" id="6019893at2759"/>
<evidence type="ECO:0000313" key="3">
    <source>
        <dbReference type="EMBL" id="TKA63241.1"/>
    </source>
</evidence>
<feature type="domain" description="dDENN" evidence="2">
    <location>
        <begin position="59"/>
        <end position="108"/>
    </location>
</feature>
<feature type="region of interest" description="Disordered" evidence="1">
    <location>
        <begin position="182"/>
        <end position="207"/>
    </location>
</feature>
<organism evidence="3 4">
    <name type="scientific">Cryomyces minteri</name>
    <dbReference type="NCBI Taxonomy" id="331657"/>
    <lineage>
        <taxon>Eukaryota</taxon>
        <taxon>Fungi</taxon>
        <taxon>Dikarya</taxon>
        <taxon>Ascomycota</taxon>
        <taxon>Pezizomycotina</taxon>
        <taxon>Dothideomycetes</taxon>
        <taxon>Dothideomycetes incertae sedis</taxon>
        <taxon>Cryomyces</taxon>
    </lineage>
</organism>
<dbReference type="AlphaFoldDB" id="A0A4U0WK56"/>
<sequence length="207" mass="23202">MPGMLMQPVRNTETTRWAEGALAAVSALILDALSKSALSVQWPSPASGDRKKSGMLYHFNLDGFLRSMPNENVEYIQMLQQTQGFNEFIHERESTRADDPSIKLFDEIILSKKNRGRTSIFSKSNTEFLSDTSDHLWRSAAATPPNSRFPGDYRQVVSRIPAKLDPTLMKEPRVIQGIPRIPQAKARRKPIPSMLGPNGLLRTQSPP</sequence>
<evidence type="ECO:0000256" key="1">
    <source>
        <dbReference type="SAM" id="MobiDB-lite"/>
    </source>
</evidence>
<dbReference type="Proteomes" id="UP000308768">
    <property type="component" value="Unassembled WGS sequence"/>
</dbReference>
<keyword evidence="4" id="KW-1185">Reference proteome</keyword>
<accession>A0A4U0WK56</accession>
<proteinExistence type="predicted"/>
<reference evidence="3 4" key="1">
    <citation type="submission" date="2017-03" db="EMBL/GenBank/DDBJ databases">
        <title>Genomes of endolithic fungi from Antarctica.</title>
        <authorList>
            <person name="Coleine C."/>
            <person name="Masonjones S."/>
            <person name="Stajich J.E."/>
        </authorList>
    </citation>
    <scope>NUCLEOTIDE SEQUENCE [LARGE SCALE GENOMIC DNA]</scope>
    <source>
        <strain evidence="3 4">CCFEE 5187</strain>
    </source>
</reference>
<dbReference type="InterPro" id="IPR005112">
    <property type="entry name" value="dDENN_dom"/>
</dbReference>
<evidence type="ECO:0000313" key="4">
    <source>
        <dbReference type="Proteomes" id="UP000308768"/>
    </source>
</evidence>